<keyword evidence="3" id="KW-1185">Reference proteome</keyword>
<dbReference type="GO" id="GO:0032511">
    <property type="term" value="P:late endosome to vacuole transport via multivesicular body sorting pathway"/>
    <property type="evidence" value="ECO:0007669"/>
    <property type="project" value="TreeGrafter"/>
</dbReference>
<comment type="similarity">
    <text evidence="1">Belongs to the SNF7 family.</text>
</comment>
<dbReference type="PANTHER" id="PTHR22761:SF21">
    <property type="entry name" value="CHARGED MULTIVESICULAR BODY PROTEIN 7"/>
    <property type="match status" value="1"/>
</dbReference>
<dbReference type="GeneID" id="113492259"/>
<dbReference type="GO" id="GO:0000815">
    <property type="term" value="C:ESCRT III complex"/>
    <property type="evidence" value="ECO:0007669"/>
    <property type="project" value="TreeGrafter"/>
</dbReference>
<dbReference type="OrthoDB" id="10250120at2759"/>
<name>A0A7E5VB27_TRINI</name>
<evidence type="ECO:0000313" key="3">
    <source>
        <dbReference type="Proteomes" id="UP000322000"/>
    </source>
</evidence>
<dbReference type="GO" id="GO:0005771">
    <property type="term" value="C:multivesicular body"/>
    <property type="evidence" value="ECO:0007669"/>
    <property type="project" value="TreeGrafter"/>
</dbReference>
<gene>
    <name evidence="4" type="primary">LOC113492259</name>
</gene>
<dbReference type="GO" id="GO:0009898">
    <property type="term" value="C:cytoplasmic side of plasma membrane"/>
    <property type="evidence" value="ECO:0007669"/>
    <property type="project" value="TreeGrafter"/>
</dbReference>
<feature type="compositionally biased region" description="Low complexity" evidence="2">
    <location>
        <begin position="396"/>
        <end position="406"/>
    </location>
</feature>
<dbReference type="GO" id="GO:0006900">
    <property type="term" value="P:vesicle budding from membrane"/>
    <property type="evidence" value="ECO:0007669"/>
    <property type="project" value="TreeGrafter"/>
</dbReference>
<feature type="region of interest" description="Disordered" evidence="2">
    <location>
        <begin position="388"/>
        <end position="422"/>
    </location>
</feature>
<evidence type="ECO:0000256" key="2">
    <source>
        <dbReference type="SAM" id="MobiDB-lite"/>
    </source>
</evidence>
<reference evidence="4" key="1">
    <citation type="submission" date="2025-08" db="UniProtKB">
        <authorList>
            <consortium name="RefSeq"/>
        </authorList>
    </citation>
    <scope>IDENTIFICATION</scope>
</reference>
<dbReference type="Proteomes" id="UP000322000">
    <property type="component" value="Chromosome 3"/>
</dbReference>
<evidence type="ECO:0000256" key="1">
    <source>
        <dbReference type="ARBA" id="ARBA00006190"/>
    </source>
</evidence>
<organism evidence="3 4">
    <name type="scientific">Trichoplusia ni</name>
    <name type="common">Cabbage looper</name>
    <dbReference type="NCBI Taxonomy" id="7111"/>
    <lineage>
        <taxon>Eukaryota</taxon>
        <taxon>Metazoa</taxon>
        <taxon>Ecdysozoa</taxon>
        <taxon>Arthropoda</taxon>
        <taxon>Hexapoda</taxon>
        <taxon>Insecta</taxon>
        <taxon>Pterygota</taxon>
        <taxon>Neoptera</taxon>
        <taxon>Endopterygota</taxon>
        <taxon>Lepidoptera</taxon>
        <taxon>Glossata</taxon>
        <taxon>Ditrysia</taxon>
        <taxon>Noctuoidea</taxon>
        <taxon>Noctuidae</taxon>
        <taxon>Plusiinae</taxon>
        <taxon>Trichoplusia</taxon>
    </lineage>
</organism>
<dbReference type="KEGG" id="tnl:113492259"/>
<dbReference type="InterPro" id="IPR005024">
    <property type="entry name" value="Snf7_fam"/>
</dbReference>
<feature type="region of interest" description="Disordered" evidence="2">
    <location>
        <begin position="436"/>
        <end position="485"/>
    </location>
</feature>
<dbReference type="AlphaFoldDB" id="A0A7E5VB27"/>
<dbReference type="PANTHER" id="PTHR22761">
    <property type="entry name" value="CHARGED MULTIVESICULAR BODY PROTEIN"/>
    <property type="match status" value="1"/>
</dbReference>
<accession>A0A7E5VB27</accession>
<protein>
    <submittedName>
        <fullName evidence="4">Charged multivesicular body protein 7 isoform X1</fullName>
    </submittedName>
</protein>
<dbReference type="InParanoid" id="A0A7E5VB27"/>
<dbReference type="Gene3D" id="6.10.140.1230">
    <property type="match status" value="1"/>
</dbReference>
<proteinExistence type="inferred from homology"/>
<evidence type="ECO:0000313" key="4">
    <source>
        <dbReference type="RefSeq" id="XP_026725485.1"/>
    </source>
</evidence>
<sequence>MGLPGCGIPESELPPCWSDDVRMNALFAPFRIKTANPESWDMKMKFWSDMLRQWCRSRKDPIVSAADAKAAFCRRGRTPACMDIVIEEMFRNGDLSPLSKYHQILHNGPEGWVKWGARLAFRPAAFALTAVASFMPSRQTLDNDGLPKASIDSTQRFVLESAVKEQATELLQNFPSDCERIGTIEELMSRCEWNRGREGFELLLGYLVSQGMACKKGDVVKLAEPDKKATPVTESDEALAKLVCAESRLEAAAARLLRERAAARHDARAALALGNRLAAKNHLRRKHKTDQRLEKCTNALDNVRQLLQQMRDVHVNVAIVDTYRTSADAMKRNMTENGIDEDAVHDTMDDLKEVMEQYSEVEKALGTNIDDLDTAELEDELRDLLAEAGGAGAGSPGPAQKAATKLPSPPSSRPSRKLSERDFVFDGEERMLAELNELGIEDASPRGKERRERVALAEGEPEPSVDKPRSPKLASPKPTVPMKPSQAWYPAARESLRAGVWDNNNDADLSFELRQDERLHPGQQLNVDFTSPGRLYGADFQVRDHTLSGGVWLYNTRDTDLNQNCGLPSTDHVRCWRQYPCLQARVMMRSLDKTSTDHTRMALTNGHYKLVVEYFMSKKEVCSRVAPGSRACSSRGSISTQRLMDR</sequence>
<dbReference type="RefSeq" id="XP_026725485.1">
    <property type="nucleotide sequence ID" value="XM_026869684.1"/>
</dbReference>
<feature type="compositionally biased region" description="Basic and acidic residues" evidence="2">
    <location>
        <begin position="443"/>
        <end position="455"/>
    </location>
</feature>
<dbReference type="Pfam" id="PF25880">
    <property type="entry name" value="WHD_CHMP7_1st"/>
    <property type="match status" value="1"/>
</dbReference>
<dbReference type="FunCoup" id="A0A7E5VB27">
    <property type="interactions" value="1864"/>
</dbReference>
<dbReference type="Pfam" id="PF03357">
    <property type="entry name" value="Snf7"/>
    <property type="match status" value="1"/>
</dbReference>